<keyword evidence="3" id="KW-1185">Reference proteome</keyword>
<dbReference type="Gene3D" id="1.10.1040.10">
    <property type="entry name" value="N-(1-d-carboxylethyl)-l-norvaline Dehydrogenase, domain 2"/>
    <property type="match status" value="1"/>
</dbReference>
<evidence type="ECO:0000313" key="3">
    <source>
        <dbReference type="Proteomes" id="UP000295632"/>
    </source>
</evidence>
<reference evidence="2 3" key="1">
    <citation type="submission" date="2019-03" db="EMBL/GenBank/DDBJ databases">
        <title>Genomic Encyclopedia of Type Strains, Phase IV (KMG-IV): sequencing the most valuable type-strain genomes for metagenomic binning, comparative biology and taxonomic classification.</title>
        <authorList>
            <person name="Goeker M."/>
        </authorList>
    </citation>
    <scope>NUCLEOTIDE SEQUENCE [LARGE SCALE GENOMIC DNA]</scope>
    <source>
        <strain evidence="2 3">DSM 28697</strain>
    </source>
</reference>
<comment type="caution">
    <text evidence="2">The sequence shown here is derived from an EMBL/GenBank/DDBJ whole genome shotgun (WGS) entry which is preliminary data.</text>
</comment>
<name>A0A4R6U8A4_9BACI</name>
<feature type="domain" description="3-hydroxyisobutyrate dehydrogenase-like NAD-binding" evidence="1">
    <location>
        <begin position="7"/>
        <end position="121"/>
    </location>
</feature>
<gene>
    <name evidence="2" type="ORF">EV213_10139</name>
</gene>
<dbReference type="Pfam" id="PF14833">
    <property type="entry name" value="NAD_binding_11"/>
    <property type="match status" value="1"/>
</dbReference>
<organism evidence="2 3">
    <name type="scientific">Aureibacillus halotolerans</name>
    <dbReference type="NCBI Taxonomy" id="1508390"/>
    <lineage>
        <taxon>Bacteria</taxon>
        <taxon>Bacillati</taxon>
        <taxon>Bacillota</taxon>
        <taxon>Bacilli</taxon>
        <taxon>Bacillales</taxon>
        <taxon>Bacillaceae</taxon>
        <taxon>Aureibacillus</taxon>
    </lineage>
</organism>
<proteinExistence type="predicted"/>
<dbReference type="Proteomes" id="UP000295632">
    <property type="component" value="Unassembled WGS sequence"/>
</dbReference>
<protein>
    <submittedName>
        <fullName evidence="2">NADP-dependent 3-hydroxyisobutyrate dehydrogenase-like protein</fullName>
    </submittedName>
</protein>
<dbReference type="InterPro" id="IPR013328">
    <property type="entry name" value="6PGD_dom2"/>
</dbReference>
<evidence type="ECO:0000313" key="2">
    <source>
        <dbReference type="EMBL" id="TDQ42611.1"/>
    </source>
</evidence>
<dbReference type="AlphaFoldDB" id="A0A4R6U8A4"/>
<dbReference type="PANTHER" id="PTHR43060">
    <property type="entry name" value="3-HYDROXYISOBUTYRATE DEHYDROGENASE-LIKE 1, MITOCHONDRIAL-RELATED"/>
    <property type="match status" value="1"/>
</dbReference>
<evidence type="ECO:0000259" key="1">
    <source>
        <dbReference type="Pfam" id="PF14833"/>
    </source>
</evidence>
<dbReference type="EMBL" id="SNYJ01000001">
    <property type="protein sequence ID" value="TDQ42611.1"/>
    <property type="molecule type" value="Genomic_DNA"/>
</dbReference>
<dbReference type="SUPFAM" id="SSF48179">
    <property type="entry name" value="6-phosphogluconate dehydrogenase C-terminal domain-like"/>
    <property type="match status" value="1"/>
</dbReference>
<dbReference type="GO" id="GO:0051287">
    <property type="term" value="F:NAD binding"/>
    <property type="evidence" value="ECO:0007669"/>
    <property type="project" value="InterPro"/>
</dbReference>
<dbReference type="InterPro" id="IPR008927">
    <property type="entry name" value="6-PGluconate_DH-like_C_sf"/>
</dbReference>
<sequence length="121" mass="13141">MSDCGNKMCNQVAIASTMIGMSEALAYARQAGLDAETVLKSIDSGAAGSWSLSQLAPRIIKDNYEPGFYVKHFIKDMAIAIESAAELGLRMPGVSLSHSMYETLAEKGFSEKGTQVLYKYY</sequence>
<dbReference type="PANTHER" id="PTHR43060:SF15">
    <property type="entry name" value="3-HYDROXYISOBUTYRATE DEHYDROGENASE-LIKE 1, MITOCHONDRIAL-RELATED"/>
    <property type="match status" value="1"/>
</dbReference>
<dbReference type="InterPro" id="IPR029154">
    <property type="entry name" value="HIBADH-like_NADP-bd"/>
</dbReference>
<accession>A0A4R6U8A4</accession>